<dbReference type="SUPFAM" id="SSF49464">
    <property type="entry name" value="Carboxypeptidase regulatory domain-like"/>
    <property type="match status" value="1"/>
</dbReference>
<gene>
    <name evidence="1" type="ORF">DSM01_1929</name>
    <name evidence="2" type="ORF">SAMN04487999_2652</name>
</gene>
<dbReference type="EMBL" id="FQXT01000004">
    <property type="protein sequence ID" value="SHI18434.1"/>
    <property type="molecule type" value="Genomic_DNA"/>
</dbReference>
<dbReference type="AlphaFoldDB" id="A0A1M5Z2T4"/>
<keyword evidence="4" id="KW-1185">Reference proteome</keyword>
<reference evidence="1 4" key="3">
    <citation type="submission" date="2018-07" db="EMBL/GenBank/DDBJ databases">
        <title>Leeuwenhoekiella genomics.</title>
        <authorList>
            <person name="Tahon G."/>
            <person name="Willems A."/>
        </authorList>
    </citation>
    <scope>NUCLEOTIDE SEQUENCE [LARGE SCALE GENOMIC DNA]</scope>
    <source>
        <strain evidence="1 4">LMG 24856</strain>
    </source>
</reference>
<dbReference type="RefSeq" id="WP_072983754.1">
    <property type="nucleotide sequence ID" value="NZ_FQXT01000004.1"/>
</dbReference>
<reference evidence="3" key="2">
    <citation type="submission" date="2016-11" db="EMBL/GenBank/DDBJ databases">
        <authorList>
            <person name="Varghese N."/>
            <person name="Submissions S."/>
        </authorList>
    </citation>
    <scope>NUCLEOTIDE SEQUENCE [LARGE SCALE GENOMIC DNA]</scope>
    <source>
        <strain evidence="3">DSM 19859</strain>
    </source>
</reference>
<evidence type="ECO:0000313" key="2">
    <source>
        <dbReference type="EMBL" id="SHI18434.1"/>
    </source>
</evidence>
<dbReference type="EMBL" id="QOVN01000003">
    <property type="protein sequence ID" value="RXG29827.1"/>
    <property type="molecule type" value="Genomic_DNA"/>
</dbReference>
<sequence length="125" mass="14112">MKSIIILVCAFFFSAPFYGQRLYGTITDAKTQEPIEGVNVFIKSIKKGVTSKNDGIFYFEQAHGLEQQDTILFNMVGYHTLKLTLAQYETQNKQVRLVEEKFINSKPVKGSNRVITLGKANSSIK</sequence>
<accession>A0A1M5Z2T4</accession>
<evidence type="ECO:0000313" key="1">
    <source>
        <dbReference type="EMBL" id="RXG29827.1"/>
    </source>
</evidence>
<dbReference type="Proteomes" id="UP000184240">
    <property type="component" value="Unassembled WGS sequence"/>
</dbReference>
<dbReference type="Pfam" id="PF13715">
    <property type="entry name" value="CarbopepD_reg_2"/>
    <property type="match status" value="1"/>
</dbReference>
<dbReference type="InterPro" id="IPR008969">
    <property type="entry name" value="CarboxyPept-like_regulatory"/>
</dbReference>
<evidence type="ECO:0000313" key="3">
    <source>
        <dbReference type="Proteomes" id="UP000184240"/>
    </source>
</evidence>
<protein>
    <submittedName>
        <fullName evidence="2">CarboxypepD_reg-like domain-containing protein</fullName>
    </submittedName>
    <submittedName>
        <fullName evidence="1">Carboxypeptidase-like protein</fullName>
    </submittedName>
</protein>
<organism evidence="2 3">
    <name type="scientific">Leeuwenhoekiella palythoae</name>
    <dbReference type="NCBI Taxonomy" id="573501"/>
    <lineage>
        <taxon>Bacteria</taxon>
        <taxon>Pseudomonadati</taxon>
        <taxon>Bacteroidota</taxon>
        <taxon>Flavobacteriia</taxon>
        <taxon>Flavobacteriales</taxon>
        <taxon>Flavobacteriaceae</taxon>
        <taxon>Leeuwenhoekiella</taxon>
    </lineage>
</organism>
<proteinExistence type="predicted"/>
<dbReference type="Proteomes" id="UP000290037">
    <property type="component" value="Unassembled WGS sequence"/>
</dbReference>
<dbReference type="OrthoDB" id="848221at2"/>
<dbReference type="STRING" id="573501.SAMN04487999_2652"/>
<reference evidence="2" key="1">
    <citation type="submission" date="2016-11" db="EMBL/GenBank/DDBJ databases">
        <authorList>
            <person name="Jaros S."/>
            <person name="Januszkiewicz K."/>
            <person name="Wedrychowicz H."/>
        </authorList>
    </citation>
    <scope>NUCLEOTIDE SEQUENCE [LARGE SCALE GENOMIC DNA]</scope>
    <source>
        <strain evidence="2">DSM 19859</strain>
    </source>
</reference>
<dbReference type="Gene3D" id="2.60.40.1120">
    <property type="entry name" value="Carboxypeptidase-like, regulatory domain"/>
    <property type="match status" value="1"/>
</dbReference>
<name>A0A1M5Z2T4_9FLAO</name>
<evidence type="ECO:0000313" key="4">
    <source>
        <dbReference type="Proteomes" id="UP000290037"/>
    </source>
</evidence>